<feature type="domain" description="F-box" evidence="2">
    <location>
        <begin position="17"/>
        <end position="63"/>
    </location>
</feature>
<dbReference type="SMART" id="SM00256">
    <property type="entry name" value="FBOX"/>
    <property type="match status" value="1"/>
</dbReference>
<protein>
    <recommendedName>
        <fullName evidence="2">F-box domain-containing protein</fullName>
    </recommendedName>
</protein>
<dbReference type="PROSITE" id="PS50181">
    <property type="entry name" value="FBOX"/>
    <property type="match status" value="1"/>
</dbReference>
<dbReference type="Pfam" id="PF12937">
    <property type="entry name" value="F-box-like"/>
    <property type="match status" value="1"/>
</dbReference>
<gene>
    <name evidence="3" type="ORF">SLEP1_g14795</name>
</gene>
<dbReference type="Gene3D" id="1.20.1280.50">
    <property type="match status" value="1"/>
</dbReference>
<name>A0AAV5IKB5_9ROSI</name>
<dbReference type="InterPro" id="IPR036047">
    <property type="entry name" value="F-box-like_dom_sf"/>
</dbReference>
<feature type="region of interest" description="Disordered" evidence="1">
    <location>
        <begin position="236"/>
        <end position="255"/>
    </location>
</feature>
<dbReference type="Proteomes" id="UP001054252">
    <property type="component" value="Unassembled WGS sequence"/>
</dbReference>
<comment type="caution">
    <text evidence="3">The sequence shown here is derived from an EMBL/GenBank/DDBJ whole genome shotgun (WGS) entry which is preliminary data.</text>
</comment>
<dbReference type="PANTHER" id="PTHR32278">
    <property type="entry name" value="F-BOX DOMAIN-CONTAINING PROTEIN"/>
    <property type="match status" value="1"/>
</dbReference>
<reference evidence="3 4" key="1">
    <citation type="journal article" date="2021" name="Commun. Biol.">
        <title>The genome of Shorea leprosula (Dipterocarpaceae) highlights the ecological relevance of drought in aseasonal tropical rainforests.</title>
        <authorList>
            <person name="Ng K.K.S."/>
            <person name="Kobayashi M.J."/>
            <person name="Fawcett J.A."/>
            <person name="Hatakeyama M."/>
            <person name="Paape T."/>
            <person name="Ng C.H."/>
            <person name="Ang C.C."/>
            <person name="Tnah L.H."/>
            <person name="Lee C.T."/>
            <person name="Nishiyama T."/>
            <person name="Sese J."/>
            <person name="O'Brien M.J."/>
            <person name="Copetti D."/>
            <person name="Mohd Noor M.I."/>
            <person name="Ong R.C."/>
            <person name="Putra M."/>
            <person name="Sireger I.Z."/>
            <person name="Indrioko S."/>
            <person name="Kosugi Y."/>
            <person name="Izuno A."/>
            <person name="Isagi Y."/>
            <person name="Lee S.L."/>
            <person name="Shimizu K.K."/>
        </authorList>
    </citation>
    <scope>NUCLEOTIDE SEQUENCE [LARGE SCALE GENOMIC DNA]</scope>
    <source>
        <strain evidence="3">214</strain>
    </source>
</reference>
<dbReference type="EMBL" id="BPVZ01000018">
    <property type="protein sequence ID" value="GKV02342.1"/>
    <property type="molecule type" value="Genomic_DNA"/>
</dbReference>
<evidence type="ECO:0000256" key="1">
    <source>
        <dbReference type="SAM" id="MobiDB-lite"/>
    </source>
</evidence>
<dbReference type="PANTHER" id="PTHR32278:SF111">
    <property type="entry name" value="F-BOX PROTEIN PP2-B12-RELATED"/>
    <property type="match status" value="1"/>
</dbReference>
<dbReference type="CDD" id="cd22162">
    <property type="entry name" value="F-box_AtSKIP3-like"/>
    <property type="match status" value="1"/>
</dbReference>
<evidence type="ECO:0000259" key="2">
    <source>
        <dbReference type="PROSITE" id="PS50181"/>
    </source>
</evidence>
<dbReference type="SUPFAM" id="SSF81383">
    <property type="entry name" value="F-box domain"/>
    <property type="match status" value="1"/>
</dbReference>
<dbReference type="InterPro" id="IPR001810">
    <property type="entry name" value="F-box_dom"/>
</dbReference>
<accession>A0AAV5IKB5</accession>
<sequence length="303" mass="34164">MSTVRTDGRGRLSDSGMLDICALPDDCIAAIISLTTPTDACRLSLVSTVFKTVADSDIVWVKFLPSDCQNLISEYPAVSSRKDLYFRLCDNPVLIEDGRKSFSLDKRSGKKCYMLAARDLTIIWGDTPSYWKWTTLPDSRFSEVAELLSVCWFEVRGRINTHMLSPMTHYKAYLVFKATMATFGFQYQPVEVSVGLAGTEGRKQTVYVDIERERGQRLWIPTRRGGTRFRNLMVRQPASRPPRESNGQYPKDRKDGWSEVELGEFFNEGLGDGELEVSILQLAGHWKGGLVIQGIDIRPVSSI</sequence>
<evidence type="ECO:0000313" key="3">
    <source>
        <dbReference type="EMBL" id="GKV02342.1"/>
    </source>
</evidence>
<dbReference type="InterPro" id="IPR025886">
    <property type="entry name" value="PP2-like"/>
</dbReference>
<dbReference type="AlphaFoldDB" id="A0AAV5IKB5"/>
<dbReference type="Pfam" id="PF14299">
    <property type="entry name" value="PP2"/>
    <property type="match status" value="1"/>
</dbReference>
<keyword evidence="4" id="KW-1185">Reference proteome</keyword>
<proteinExistence type="predicted"/>
<organism evidence="3 4">
    <name type="scientific">Rubroshorea leprosula</name>
    <dbReference type="NCBI Taxonomy" id="152421"/>
    <lineage>
        <taxon>Eukaryota</taxon>
        <taxon>Viridiplantae</taxon>
        <taxon>Streptophyta</taxon>
        <taxon>Embryophyta</taxon>
        <taxon>Tracheophyta</taxon>
        <taxon>Spermatophyta</taxon>
        <taxon>Magnoliopsida</taxon>
        <taxon>eudicotyledons</taxon>
        <taxon>Gunneridae</taxon>
        <taxon>Pentapetalae</taxon>
        <taxon>rosids</taxon>
        <taxon>malvids</taxon>
        <taxon>Malvales</taxon>
        <taxon>Dipterocarpaceae</taxon>
        <taxon>Rubroshorea</taxon>
    </lineage>
</organism>
<evidence type="ECO:0000313" key="4">
    <source>
        <dbReference type="Proteomes" id="UP001054252"/>
    </source>
</evidence>